<name>A0A6A7BYZ8_9PEZI</name>
<dbReference type="AlphaFoldDB" id="A0A6A7BYZ8"/>
<evidence type="ECO:0000313" key="1">
    <source>
        <dbReference type="EMBL" id="KAF2859768.1"/>
    </source>
</evidence>
<reference evidence="1" key="1">
    <citation type="journal article" date="2020" name="Stud. Mycol.">
        <title>101 Dothideomycetes genomes: a test case for predicting lifestyles and emergence of pathogens.</title>
        <authorList>
            <person name="Haridas S."/>
            <person name="Albert R."/>
            <person name="Binder M."/>
            <person name="Bloem J."/>
            <person name="Labutti K."/>
            <person name="Salamov A."/>
            <person name="Andreopoulos B."/>
            <person name="Baker S."/>
            <person name="Barry K."/>
            <person name="Bills G."/>
            <person name="Bluhm B."/>
            <person name="Cannon C."/>
            <person name="Castanera R."/>
            <person name="Culley D."/>
            <person name="Daum C."/>
            <person name="Ezra D."/>
            <person name="Gonzalez J."/>
            <person name="Henrissat B."/>
            <person name="Kuo A."/>
            <person name="Liang C."/>
            <person name="Lipzen A."/>
            <person name="Lutzoni F."/>
            <person name="Magnuson J."/>
            <person name="Mondo S."/>
            <person name="Nolan M."/>
            <person name="Ohm R."/>
            <person name="Pangilinan J."/>
            <person name="Park H.-J."/>
            <person name="Ramirez L."/>
            <person name="Alfaro M."/>
            <person name="Sun H."/>
            <person name="Tritt A."/>
            <person name="Yoshinaga Y."/>
            <person name="Zwiers L.-H."/>
            <person name="Turgeon B."/>
            <person name="Goodwin S."/>
            <person name="Spatafora J."/>
            <person name="Crous P."/>
            <person name="Grigoriev I."/>
        </authorList>
    </citation>
    <scope>NUCLEOTIDE SEQUENCE</scope>
    <source>
        <strain evidence="1">CBS 480.64</strain>
    </source>
</reference>
<gene>
    <name evidence="1" type="ORF">K470DRAFT_271338</name>
</gene>
<dbReference type="EMBL" id="MU005989">
    <property type="protein sequence ID" value="KAF2859768.1"/>
    <property type="molecule type" value="Genomic_DNA"/>
</dbReference>
<evidence type="ECO:0000313" key="2">
    <source>
        <dbReference type="Proteomes" id="UP000799421"/>
    </source>
</evidence>
<proteinExistence type="predicted"/>
<protein>
    <submittedName>
        <fullName evidence="1">Uncharacterized protein</fullName>
    </submittedName>
</protein>
<dbReference type="Proteomes" id="UP000799421">
    <property type="component" value="Unassembled WGS sequence"/>
</dbReference>
<accession>A0A6A7BYZ8</accession>
<organism evidence="1 2">
    <name type="scientific">Piedraia hortae CBS 480.64</name>
    <dbReference type="NCBI Taxonomy" id="1314780"/>
    <lineage>
        <taxon>Eukaryota</taxon>
        <taxon>Fungi</taxon>
        <taxon>Dikarya</taxon>
        <taxon>Ascomycota</taxon>
        <taxon>Pezizomycotina</taxon>
        <taxon>Dothideomycetes</taxon>
        <taxon>Dothideomycetidae</taxon>
        <taxon>Capnodiales</taxon>
        <taxon>Piedraiaceae</taxon>
        <taxon>Piedraia</taxon>
    </lineage>
</organism>
<keyword evidence="2" id="KW-1185">Reference proteome</keyword>
<sequence length="177" mass="20646">MRVKRFVTWAGHEIAHQIALLAFTVSNINKQKQFGKEHDARHAIRHLVKQPIKMPSSSERTTWQETRLFSLWQNLNNLLLQAKWLEEQEAMLDYFAQILDMSKPELASLTTKKYDPNAPELNGRKLYWCLTDAMNVCQATANVLKRYGRIKESEEFNKIVWYFEEELGNGTNEVASS</sequence>